<evidence type="ECO:0000256" key="2">
    <source>
        <dbReference type="HAMAP-Rule" id="MF_02213"/>
    </source>
</evidence>
<dbReference type="GO" id="GO:0008360">
    <property type="term" value="P:regulation of cell shape"/>
    <property type="evidence" value="ECO:0007669"/>
    <property type="project" value="UniProtKB-KW"/>
</dbReference>
<proteinExistence type="inferred from homology"/>
<dbReference type="GO" id="GO:0009252">
    <property type="term" value="P:peptidoglycan biosynthetic process"/>
    <property type="evidence" value="ECO:0007669"/>
    <property type="project" value="UniProtKB-UniRule"/>
</dbReference>
<keyword evidence="5" id="KW-1185">Reference proteome</keyword>
<organism evidence="4 5">
    <name type="scientific">Bifidobacterium primatium</name>
    <dbReference type="NCBI Taxonomy" id="2045438"/>
    <lineage>
        <taxon>Bacteria</taxon>
        <taxon>Bacillati</taxon>
        <taxon>Actinomycetota</taxon>
        <taxon>Actinomycetes</taxon>
        <taxon>Bifidobacteriales</taxon>
        <taxon>Bifidobacteriaceae</taxon>
        <taxon>Bifidobacterium</taxon>
    </lineage>
</organism>
<dbReference type="InterPro" id="IPR043702">
    <property type="entry name" value="Lipid_II_synth_GatD"/>
</dbReference>
<dbReference type="PROSITE" id="PS51274">
    <property type="entry name" value="GATASE_COBBQ"/>
    <property type="match status" value="1"/>
</dbReference>
<dbReference type="SUPFAM" id="SSF52317">
    <property type="entry name" value="Class I glutamine amidotransferase-like"/>
    <property type="match status" value="1"/>
</dbReference>
<dbReference type="Proteomes" id="UP000229095">
    <property type="component" value="Unassembled WGS sequence"/>
</dbReference>
<dbReference type="Gene3D" id="3.40.50.880">
    <property type="match status" value="1"/>
</dbReference>
<keyword evidence="2" id="KW-0436">Ligase</keyword>
<dbReference type="GO" id="GO:0140282">
    <property type="term" value="F:carbon-nitrogen ligase activity on lipid II"/>
    <property type="evidence" value="ECO:0007669"/>
    <property type="project" value="UniProtKB-UniRule"/>
</dbReference>
<evidence type="ECO:0000313" key="4">
    <source>
        <dbReference type="EMBL" id="PJM72423.1"/>
    </source>
</evidence>
<dbReference type="InterPro" id="IPR029062">
    <property type="entry name" value="Class_I_gatase-like"/>
</dbReference>
<keyword evidence="2" id="KW-0573">Peptidoglycan synthesis</keyword>
<dbReference type="InterPro" id="IPR033949">
    <property type="entry name" value="CobQ_GATase1"/>
</dbReference>
<comment type="subunit">
    <text evidence="2">Forms a heterodimer with MurT.</text>
</comment>
<keyword evidence="1 2" id="KW-0315">Glutamine amidotransferase</keyword>
<keyword evidence="4" id="KW-0808">Transferase</keyword>
<evidence type="ECO:0000313" key="5">
    <source>
        <dbReference type="Proteomes" id="UP000229095"/>
    </source>
</evidence>
<dbReference type="RefSeq" id="WP_100511653.1">
    <property type="nucleotide sequence ID" value="NZ_PEBI01000005.1"/>
</dbReference>
<keyword evidence="2" id="KW-0133">Cell shape</keyword>
<reference evidence="4 5" key="1">
    <citation type="submission" date="2017-10" db="EMBL/GenBank/DDBJ databases">
        <title>Draft genome sequences of strains TRE 1, TRE 9, TRE H and TRI 7, isolated from tamarins, belonging to four potential novel Bifidobacterium species.</title>
        <authorList>
            <person name="Mattarelli P."/>
            <person name="Modesto M."/>
            <person name="Puglisi E."/>
            <person name="Morelli L."/>
            <person name="Spezio C."/>
            <person name="Bonetti A."/>
            <person name="Sandri C."/>
        </authorList>
    </citation>
    <scope>NUCLEOTIDE SEQUENCE [LARGE SCALE GENOMIC DNA]</scope>
    <source>
        <strain evidence="5">TRE1</strain>
    </source>
</reference>
<dbReference type="HAMAP" id="MF_02213">
    <property type="entry name" value="Lipid_II_synth_GatD"/>
    <property type="match status" value="1"/>
</dbReference>
<dbReference type="InterPro" id="IPR011698">
    <property type="entry name" value="GATase_3"/>
</dbReference>
<dbReference type="GO" id="GO:0071555">
    <property type="term" value="P:cell wall organization"/>
    <property type="evidence" value="ECO:0007669"/>
    <property type="project" value="UniProtKB-KW"/>
</dbReference>
<dbReference type="AlphaFoldDB" id="A0A2M9H6H8"/>
<feature type="active site" description="Nucleophile" evidence="2">
    <location>
        <position position="100"/>
    </location>
</feature>
<dbReference type="GO" id="GO:0004359">
    <property type="term" value="F:glutaminase activity"/>
    <property type="evidence" value="ECO:0007669"/>
    <property type="project" value="UniProtKB-UniRule"/>
</dbReference>
<sequence>MTNETTERRVIDVVSLYPNDMNIYGDSGNVLTIRRRLALYGYEPVIHHYNQGDDWPEHVDMILGGGGQDSGQSKIIDDFFTRADLLRELAADGVPMLMICGMYQLFGEYFETSEGKRLDGIGVIGAYTVGQDVRMIGNLVEHSNDFGDVIGYENHSGQTFLREGVAPLGHVNAEGRGNNGEDHTEGARVNNVIGTYMHGSLLPKNPKISDFLIAKAAERRYGAFEPQVTDTAKAELDRLEHFAVEARRVAASRPR</sequence>
<dbReference type="GO" id="GO:0009236">
    <property type="term" value="P:cobalamin biosynthetic process"/>
    <property type="evidence" value="ECO:0007669"/>
    <property type="project" value="InterPro"/>
</dbReference>
<comment type="pathway">
    <text evidence="2">Cell wall biogenesis; peptidoglycan biosynthesis.</text>
</comment>
<accession>A0A2M9H6H8</accession>
<feature type="active site" evidence="2">
    <location>
        <position position="198"/>
    </location>
</feature>
<comment type="catalytic activity">
    <reaction evidence="2">
        <text>beta-D-GlcNAc-(1-&gt;4)-Mur2Ac(oyl-L-Ala-gamma-D-Glu-L-Lys-D-Ala-D-Ala)-di-trans,octa-cis-undecaprenyl diphosphate + L-glutamine + ATP + H2O = beta-D-GlcNAc-(1-&gt;4)-Mur2Ac(oyl-L-Ala-D-isoglutaminyl-L-Lys-D-Ala-D-Ala)-di-trans,octa-cis-undecaprenyl diphosphate + L-glutamate + ADP + phosphate + H(+)</text>
        <dbReference type="Rhea" id="RHEA:57928"/>
        <dbReference type="ChEBI" id="CHEBI:15377"/>
        <dbReference type="ChEBI" id="CHEBI:15378"/>
        <dbReference type="ChEBI" id="CHEBI:29985"/>
        <dbReference type="ChEBI" id="CHEBI:30616"/>
        <dbReference type="ChEBI" id="CHEBI:43474"/>
        <dbReference type="ChEBI" id="CHEBI:58359"/>
        <dbReference type="ChEBI" id="CHEBI:60033"/>
        <dbReference type="ChEBI" id="CHEBI:62233"/>
        <dbReference type="ChEBI" id="CHEBI:456216"/>
        <dbReference type="EC" id="6.3.5.13"/>
    </reaction>
</comment>
<dbReference type="CDD" id="cd01750">
    <property type="entry name" value="GATase1_CobQ"/>
    <property type="match status" value="1"/>
</dbReference>
<comment type="caution">
    <text evidence="4">The sequence shown here is derived from an EMBL/GenBank/DDBJ whole genome shotgun (WGS) entry which is preliminary data.</text>
</comment>
<evidence type="ECO:0000259" key="3">
    <source>
        <dbReference type="Pfam" id="PF07685"/>
    </source>
</evidence>
<comment type="function">
    <text evidence="2">The lipid II isoglutaminyl synthase complex catalyzes the formation of alpha-D-isoglutamine in the cell wall lipid II stem peptide. The GatD subunit catalyzes the hydrolysis of glutamine to glutamate and ammonia. The resulting ammonia molecule is channeled to the active site of MurT.</text>
</comment>
<feature type="domain" description="CobB/CobQ-like glutamine amidotransferase" evidence="3">
    <location>
        <begin position="13"/>
        <end position="205"/>
    </location>
</feature>
<keyword evidence="2" id="KW-0378">Hydrolase</keyword>
<dbReference type="EC" id="6.3.5.13" evidence="2"/>
<name>A0A2M9H6H8_9BIFI</name>
<dbReference type="GO" id="GO:0016740">
    <property type="term" value="F:transferase activity"/>
    <property type="evidence" value="ECO:0007669"/>
    <property type="project" value="UniProtKB-KW"/>
</dbReference>
<gene>
    <name evidence="2" type="primary">gatD</name>
    <name evidence="4" type="ORF">CS006_09825</name>
</gene>
<comment type="similarity">
    <text evidence="2">Belongs to the CobB/CobQ family. GatD subfamily.</text>
</comment>
<dbReference type="PANTHER" id="PTHR21343">
    <property type="entry name" value="DETHIOBIOTIN SYNTHETASE"/>
    <property type="match status" value="1"/>
</dbReference>
<evidence type="ECO:0000256" key="1">
    <source>
        <dbReference type="ARBA" id="ARBA00022962"/>
    </source>
</evidence>
<dbReference type="OrthoDB" id="9782045at2"/>
<dbReference type="UniPathway" id="UPA00219"/>
<protein>
    <recommendedName>
        <fullName evidence="2">Lipid II isoglutaminyl synthase (glutamine-hydrolyzing) subunit GatD</fullName>
        <ecNumber evidence="2">6.3.5.13</ecNumber>
    </recommendedName>
    <alternativeName>
        <fullName evidence="2">Lipid II isoglutaminyl synthase glutaminase subunit</fullName>
        <ecNumber evidence="2">3.5.1.2</ecNumber>
    </alternativeName>
</protein>
<comment type="catalytic activity">
    <reaction evidence="2">
        <text>L-glutamine + H2O = L-glutamate + NH4(+)</text>
        <dbReference type="Rhea" id="RHEA:15889"/>
        <dbReference type="ChEBI" id="CHEBI:15377"/>
        <dbReference type="ChEBI" id="CHEBI:28938"/>
        <dbReference type="ChEBI" id="CHEBI:29985"/>
        <dbReference type="ChEBI" id="CHEBI:58359"/>
        <dbReference type="EC" id="3.5.1.2"/>
    </reaction>
</comment>
<dbReference type="EC" id="3.5.1.2" evidence="2"/>
<dbReference type="EMBL" id="PEBI01000005">
    <property type="protein sequence ID" value="PJM72423.1"/>
    <property type="molecule type" value="Genomic_DNA"/>
</dbReference>
<dbReference type="Pfam" id="PF07685">
    <property type="entry name" value="GATase_3"/>
    <property type="match status" value="1"/>
</dbReference>
<feature type="binding site" evidence="2">
    <location>
        <position position="134"/>
    </location>
    <ligand>
        <name>substrate</name>
    </ligand>
</feature>
<keyword evidence="2" id="KW-0961">Cell wall biogenesis/degradation</keyword>
<dbReference type="PANTHER" id="PTHR21343:SF9">
    <property type="entry name" value="LIPID II ISOGLUTAMINYL SYNTHASE (GLUTAMINE-HYDROLYZING) SUBUNIT GATD"/>
    <property type="match status" value="1"/>
</dbReference>